<proteinExistence type="inferred from homology"/>
<reference evidence="8 9" key="1">
    <citation type="submission" date="2020-07" db="EMBL/GenBank/DDBJ databases">
        <title>Moheibacter lacus sp. nov., a member of the family Flavobacteriaceae isolated from freshwater lake sediment.</title>
        <authorList>
            <person name="Liu Y."/>
        </authorList>
    </citation>
    <scope>NUCLEOTIDE SEQUENCE [LARGE SCALE GENOMIC DNA]</scope>
    <source>
        <strain evidence="8 9">BDHS18</strain>
    </source>
</reference>
<keyword evidence="6 7" id="KW-0472">Membrane</keyword>
<evidence type="ECO:0000256" key="6">
    <source>
        <dbReference type="ARBA" id="ARBA00023136"/>
    </source>
</evidence>
<dbReference type="InterPro" id="IPR032808">
    <property type="entry name" value="DoxX"/>
</dbReference>
<evidence type="ECO:0000256" key="5">
    <source>
        <dbReference type="ARBA" id="ARBA00022989"/>
    </source>
</evidence>
<keyword evidence="5 7" id="KW-1133">Transmembrane helix</keyword>
<evidence type="ECO:0000256" key="3">
    <source>
        <dbReference type="ARBA" id="ARBA00022475"/>
    </source>
</evidence>
<evidence type="ECO:0000313" key="8">
    <source>
        <dbReference type="EMBL" id="MBA5628882.1"/>
    </source>
</evidence>
<comment type="subcellular location">
    <subcellularLocation>
        <location evidence="1">Cell membrane</location>
        <topology evidence="1">Multi-pass membrane protein</topology>
    </subcellularLocation>
</comment>
<dbReference type="GO" id="GO:0005886">
    <property type="term" value="C:plasma membrane"/>
    <property type="evidence" value="ECO:0007669"/>
    <property type="project" value="UniProtKB-SubCell"/>
</dbReference>
<accession>A0A838ZR92</accession>
<evidence type="ECO:0000313" key="9">
    <source>
        <dbReference type="Proteomes" id="UP000552241"/>
    </source>
</evidence>
<feature type="transmembrane region" description="Helical" evidence="7">
    <location>
        <begin position="85"/>
        <end position="101"/>
    </location>
</feature>
<keyword evidence="9" id="KW-1185">Reference proteome</keyword>
<evidence type="ECO:0000256" key="2">
    <source>
        <dbReference type="ARBA" id="ARBA00006679"/>
    </source>
</evidence>
<gene>
    <name evidence="8" type="ORF">HU137_03745</name>
</gene>
<name>A0A838ZR92_9FLAO</name>
<dbReference type="RefSeq" id="WP_182042462.1">
    <property type="nucleotide sequence ID" value="NZ_JACDZE010000001.1"/>
</dbReference>
<comment type="caution">
    <text evidence="8">The sequence shown here is derived from an EMBL/GenBank/DDBJ whole genome shotgun (WGS) entry which is preliminary data.</text>
</comment>
<dbReference type="AlphaFoldDB" id="A0A838ZR92"/>
<dbReference type="Proteomes" id="UP000552241">
    <property type="component" value="Unassembled WGS sequence"/>
</dbReference>
<feature type="transmembrane region" description="Helical" evidence="7">
    <location>
        <begin position="113"/>
        <end position="133"/>
    </location>
</feature>
<feature type="transmembrane region" description="Helical" evidence="7">
    <location>
        <begin position="12"/>
        <end position="35"/>
    </location>
</feature>
<dbReference type="PANTHER" id="PTHR33452">
    <property type="entry name" value="OXIDOREDUCTASE CATD-RELATED"/>
    <property type="match status" value="1"/>
</dbReference>
<evidence type="ECO:0000256" key="7">
    <source>
        <dbReference type="SAM" id="Phobius"/>
    </source>
</evidence>
<dbReference type="InterPro" id="IPR051907">
    <property type="entry name" value="DoxX-like_oxidoreductase"/>
</dbReference>
<dbReference type="EMBL" id="JACDZE010000001">
    <property type="protein sequence ID" value="MBA5628882.1"/>
    <property type="molecule type" value="Genomic_DNA"/>
</dbReference>
<evidence type="ECO:0000256" key="4">
    <source>
        <dbReference type="ARBA" id="ARBA00022692"/>
    </source>
</evidence>
<dbReference type="Pfam" id="PF07681">
    <property type="entry name" value="DoxX"/>
    <property type="match status" value="1"/>
</dbReference>
<comment type="similarity">
    <text evidence="2">Belongs to the DoxX family.</text>
</comment>
<protein>
    <submittedName>
        <fullName evidence="8">DoxX family protein</fullName>
    </submittedName>
</protein>
<sequence length="144" mass="15729">MKNAHLFSSGTSTSYVDITSLILRIFGGGFMLYGHGLGKFQNFFSDQAIAFIDPFGISATATLGLVVFAEFICAALVMLGLMTRYALVPLVLTMLYAAFIAHGGDPFGKKEMALLYLVIFMALLLLGPGKYSLDRMIRKRRATV</sequence>
<dbReference type="PANTHER" id="PTHR33452:SF1">
    <property type="entry name" value="INNER MEMBRANE PROTEIN YPHA-RELATED"/>
    <property type="match status" value="1"/>
</dbReference>
<feature type="transmembrane region" description="Helical" evidence="7">
    <location>
        <begin position="55"/>
        <end position="78"/>
    </location>
</feature>
<keyword evidence="4 7" id="KW-0812">Transmembrane</keyword>
<evidence type="ECO:0000256" key="1">
    <source>
        <dbReference type="ARBA" id="ARBA00004651"/>
    </source>
</evidence>
<organism evidence="8 9">
    <name type="scientific">Moheibacter lacus</name>
    <dbReference type="NCBI Taxonomy" id="2745851"/>
    <lineage>
        <taxon>Bacteria</taxon>
        <taxon>Pseudomonadati</taxon>
        <taxon>Bacteroidota</taxon>
        <taxon>Flavobacteriia</taxon>
        <taxon>Flavobacteriales</taxon>
        <taxon>Weeksellaceae</taxon>
        <taxon>Moheibacter</taxon>
    </lineage>
</organism>
<keyword evidence="3" id="KW-1003">Cell membrane</keyword>